<sequence>MSHWNSYKDDPFFYEQDHNHNEEERVENNMQWPENNAPQNVQMPAAPMENVPMPPVQMPAAQMPVAPMPIAVYPFPSMCGCPPVTWCCPYPMAEAMPMPSFADDGFDGPDMAPQTMPLGMENAPNPTMGDTDPMSEDPDSVAPMTMLTQGTFAPSPMFPVAGMAPTVPFPMCGPIMPGPTAYYTPAPYYGGAAPYSPFFSAPYVPYR</sequence>
<comment type="caution">
    <text evidence="1">The sequence shown here is derived from an EMBL/GenBank/DDBJ whole genome shotgun (WGS) entry which is preliminary data.</text>
</comment>
<dbReference type="Proteomes" id="UP000075324">
    <property type="component" value="Unassembled WGS sequence"/>
</dbReference>
<dbReference type="RefSeq" id="WP_062677463.1">
    <property type="nucleotide sequence ID" value="NZ_CP070511.1"/>
</dbReference>
<proteinExistence type="predicted"/>
<dbReference type="AlphaFoldDB" id="A0A150N693"/>
<reference evidence="1 2" key="1">
    <citation type="submission" date="2016-01" db="EMBL/GenBank/DDBJ databases">
        <title>Draft Genome Sequences of Seven Thermophilic Sporeformers Isolated from Foods.</title>
        <authorList>
            <person name="Berendsen E.M."/>
            <person name="Wells-Bennik M.H."/>
            <person name="Krawcyk A.O."/>
            <person name="De Jong A."/>
            <person name="Holsappel S."/>
            <person name="Eijlander R.T."/>
            <person name="Kuipers O.P."/>
        </authorList>
    </citation>
    <scope>NUCLEOTIDE SEQUENCE [LARGE SCALE GENOMIC DNA]</scope>
    <source>
        <strain evidence="1 2">B4110</strain>
    </source>
</reference>
<dbReference type="PROSITE" id="PS00414">
    <property type="entry name" value="PROFILIN"/>
    <property type="match status" value="1"/>
</dbReference>
<accession>A0A150N693</accession>
<dbReference type="GeneID" id="94900887"/>
<organism evidence="1 2">
    <name type="scientific">Parageobacillus toebii</name>
    <dbReference type="NCBI Taxonomy" id="153151"/>
    <lineage>
        <taxon>Bacteria</taxon>
        <taxon>Bacillati</taxon>
        <taxon>Bacillota</taxon>
        <taxon>Bacilli</taxon>
        <taxon>Bacillales</taxon>
        <taxon>Anoxybacillaceae</taxon>
        <taxon>Parageobacillus</taxon>
    </lineage>
</organism>
<gene>
    <name evidence="1" type="ORF">B4110_1033</name>
</gene>
<evidence type="ECO:0000313" key="1">
    <source>
        <dbReference type="EMBL" id="KYD32223.1"/>
    </source>
</evidence>
<dbReference type="InterPro" id="IPR027310">
    <property type="entry name" value="Profilin_CS"/>
</dbReference>
<dbReference type="EMBL" id="LQYW01000019">
    <property type="protein sequence ID" value="KYD32223.1"/>
    <property type="molecule type" value="Genomic_DNA"/>
</dbReference>
<dbReference type="PATRIC" id="fig|153151.4.peg.746"/>
<dbReference type="GO" id="GO:0003779">
    <property type="term" value="F:actin binding"/>
    <property type="evidence" value="ECO:0007669"/>
    <property type="project" value="InterPro"/>
</dbReference>
<protein>
    <submittedName>
        <fullName evidence="1">Uncharacterized protein</fullName>
    </submittedName>
</protein>
<evidence type="ECO:0000313" key="2">
    <source>
        <dbReference type="Proteomes" id="UP000075324"/>
    </source>
</evidence>
<name>A0A150N693_9BACL</name>